<keyword evidence="6 10" id="KW-0560">Oxidoreductase</keyword>
<dbReference type="PRINTS" id="PR00420">
    <property type="entry name" value="RNGMNOXGNASE"/>
</dbReference>
<proteinExistence type="inferred from homology"/>
<keyword evidence="11" id="KW-0812">Transmembrane</keyword>
<dbReference type="GO" id="GO:0006569">
    <property type="term" value="P:L-tryptophan catabolic process"/>
    <property type="evidence" value="ECO:0007669"/>
    <property type="project" value="UniProtKB-UniRule"/>
</dbReference>
<dbReference type="Gene3D" id="3.50.50.60">
    <property type="entry name" value="FAD/NAD(P)-binding domain"/>
    <property type="match status" value="1"/>
</dbReference>
<evidence type="ECO:0000256" key="8">
    <source>
        <dbReference type="ARBA" id="ARBA00023128"/>
    </source>
</evidence>
<dbReference type="GO" id="GO:0070189">
    <property type="term" value="P:kynurenine metabolic process"/>
    <property type="evidence" value="ECO:0007669"/>
    <property type="project" value="TreeGrafter"/>
</dbReference>
<keyword evidence="2 10" id="KW-0285">Flavoprotein</keyword>
<comment type="caution">
    <text evidence="13">The sequence shown here is derived from an EMBL/GenBank/DDBJ whole genome shotgun (WGS) entry which is preliminary data.</text>
</comment>
<dbReference type="EMBL" id="REGN01014101">
    <property type="protein sequence ID" value="RMZ93072.1"/>
    <property type="molecule type" value="Genomic_DNA"/>
</dbReference>
<dbReference type="Pfam" id="PF01494">
    <property type="entry name" value="FAD_binding_3"/>
    <property type="match status" value="1"/>
</dbReference>
<comment type="cofactor">
    <cofactor evidence="1 10">
        <name>FAD</name>
        <dbReference type="ChEBI" id="CHEBI:57692"/>
    </cofactor>
</comment>
<name>A0A3M7P1U8_BRAPC</name>
<dbReference type="GO" id="GO:0005741">
    <property type="term" value="C:mitochondrial outer membrane"/>
    <property type="evidence" value="ECO:0007669"/>
    <property type="project" value="TreeGrafter"/>
</dbReference>
<comment type="pathway">
    <text evidence="10">Cofactor biosynthesis; NAD(+) biosynthesis; quinolinate from L-kynurenine: step 1/3.</text>
</comment>
<dbReference type="PANTHER" id="PTHR46028:SF2">
    <property type="entry name" value="KYNURENINE 3-MONOOXYGENASE"/>
    <property type="match status" value="1"/>
</dbReference>
<accession>A0A3M7P1U8</accession>
<evidence type="ECO:0000256" key="5">
    <source>
        <dbReference type="ARBA" id="ARBA00022857"/>
    </source>
</evidence>
<evidence type="ECO:0000256" key="7">
    <source>
        <dbReference type="ARBA" id="ARBA00023033"/>
    </source>
</evidence>
<dbReference type="GO" id="GO:0004502">
    <property type="term" value="F:kynurenine 3-monooxygenase activity"/>
    <property type="evidence" value="ECO:0007669"/>
    <property type="project" value="UniProtKB-UniRule"/>
</dbReference>
<evidence type="ECO:0000259" key="12">
    <source>
        <dbReference type="Pfam" id="PF01494"/>
    </source>
</evidence>
<feature type="transmembrane region" description="Helical" evidence="11">
    <location>
        <begin position="391"/>
        <end position="409"/>
    </location>
</feature>
<dbReference type="STRING" id="10195.A0A3M7P1U8"/>
<feature type="domain" description="FAD-binding" evidence="12">
    <location>
        <begin position="15"/>
        <end position="363"/>
    </location>
</feature>
<evidence type="ECO:0000313" key="14">
    <source>
        <dbReference type="Proteomes" id="UP000276133"/>
    </source>
</evidence>
<dbReference type="Proteomes" id="UP000276133">
    <property type="component" value="Unassembled WGS sequence"/>
</dbReference>
<comment type="similarity">
    <text evidence="10">Belongs to the aromatic-ring hydroxylase family. KMO subfamily.</text>
</comment>
<keyword evidence="3 10" id="KW-0662">Pyridine nucleotide biosynthesis</keyword>
<keyword evidence="5 10" id="KW-0521">NADP</keyword>
<keyword evidence="14" id="KW-1185">Reference proteome</keyword>
<dbReference type="UniPathway" id="UPA00253">
    <property type="reaction ID" value="UER00328"/>
</dbReference>
<dbReference type="OrthoDB" id="10053569at2759"/>
<dbReference type="PANTHER" id="PTHR46028">
    <property type="entry name" value="KYNURENINE 3-MONOOXYGENASE"/>
    <property type="match status" value="1"/>
</dbReference>
<evidence type="ECO:0000313" key="13">
    <source>
        <dbReference type="EMBL" id="RMZ93072.1"/>
    </source>
</evidence>
<organism evidence="13 14">
    <name type="scientific">Brachionus plicatilis</name>
    <name type="common">Marine rotifer</name>
    <name type="synonym">Brachionus muelleri</name>
    <dbReference type="NCBI Taxonomy" id="10195"/>
    <lineage>
        <taxon>Eukaryota</taxon>
        <taxon>Metazoa</taxon>
        <taxon>Spiralia</taxon>
        <taxon>Gnathifera</taxon>
        <taxon>Rotifera</taxon>
        <taxon>Eurotatoria</taxon>
        <taxon>Monogononta</taxon>
        <taxon>Pseudotrocha</taxon>
        <taxon>Ploima</taxon>
        <taxon>Brachionidae</taxon>
        <taxon>Brachionus</taxon>
    </lineage>
</organism>
<dbReference type="InterPro" id="IPR036188">
    <property type="entry name" value="FAD/NAD-bd_sf"/>
</dbReference>
<keyword evidence="7 10" id="KW-0503">Monooxygenase</keyword>
<evidence type="ECO:0000256" key="4">
    <source>
        <dbReference type="ARBA" id="ARBA00022827"/>
    </source>
</evidence>
<evidence type="ECO:0000256" key="1">
    <source>
        <dbReference type="ARBA" id="ARBA00001974"/>
    </source>
</evidence>
<dbReference type="GO" id="GO:0043420">
    <property type="term" value="P:anthranilate metabolic process"/>
    <property type="evidence" value="ECO:0007669"/>
    <property type="project" value="UniProtKB-UniRule"/>
</dbReference>
<evidence type="ECO:0000256" key="11">
    <source>
        <dbReference type="SAM" id="Phobius"/>
    </source>
</evidence>
<sequence>MPSLIETQTKDDKKKIAVCGAGLVGCLAACYFAERNYDVTLYEYRSDIRKMKVVVGRSINMAMSVRGREGLKRINAEEAITSKGIEMYTRMLHDTKGNMTSVPYGKSSQCILSIDRRYLNELLLNEAEKYPNVTLEFNHKVKKCNTNTGEIIFENTSTGQEVKINSDLVVGCDGSYSAVRQSLFKDKPVNFSQNYNSGYYSELRIPPLNGTFALPEKHLHIWPRGDFMLIALPNQDFSFTCTLFMPLEMFDKLNSAERVIDFFQEYFVDAMNLIGKESLVEMYFSTRPSPLISIKCDPHHGKKCVLFGDSAHAIVPFYGQGMNCAFEDVVVFFEILDSMGFDNIDRVLEKYSHTRVPDAHAICELAVRNYDEMKYLVTTRGYKLRKKLDNFLNFLFPSSWVPLYTMVTFSRMRYSDVIDARKKQDKIIRTTTWITCLSMMAVFGFYIYKSRSNFSNINNFFKILRK</sequence>
<evidence type="ECO:0000256" key="3">
    <source>
        <dbReference type="ARBA" id="ARBA00022642"/>
    </source>
</evidence>
<dbReference type="GO" id="GO:0034354">
    <property type="term" value="P:'de novo' NAD+ biosynthetic process from L-tryptophan"/>
    <property type="evidence" value="ECO:0007669"/>
    <property type="project" value="UniProtKB-UniRule"/>
</dbReference>
<evidence type="ECO:0000256" key="6">
    <source>
        <dbReference type="ARBA" id="ARBA00023002"/>
    </source>
</evidence>
<feature type="transmembrane region" description="Helical" evidence="11">
    <location>
        <begin position="430"/>
        <end position="448"/>
    </location>
</feature>
<keyword evidence="8 10" id="KW-0496">Mitochondrion</keyword>
<evidence type="ECO:0000256" key="10">
    <source>
        <dbReference type="HAMAP-Rule" id="MF_03018"/>
    </source>
</evidence>
<dbReference type="GO" id="GO:0019805">
    <property type="term" value="P:quinolinate biosynthetic process"/>
    <property type="evidence" value="ECO:0007669"/>
    <property type="project" value="UniProtKB-UniRule"/>
</dbReference>
<keyword evidence="11" id="KW-1133">Transmembrane helix</keyword>
<keyword evidence="11" id="KW-0472">Membrane</keyword>
<evidence type="ECO:0000256" key="9">
    <source>
        <dbReference type="ARBA" id="ARBA00047818"/>
    </source>
</evidence>
<comment type="subcellular location">
    <subcellularLocation>
        <location evidence="10">Mitochondrion</location>
    </subcellularLocation>
</comment>
<comment type="function">
    <text evidence="10">Catalyzes the hydroxylation of L-kynurenine (L-Kyn) to form 3-hydroxy-L-kynurenine (L-3OHKyn). Required for synthesis of quinolinic acid.</text>
</comment>
<dbReference type="AlphaFoldDB" id="A0A3M7P1U8"/>
<dbReference type="InterPro" id="IPR002938">
    <property type="entry name" value="FAD-bd"/>
</dbReference>
<protein>
    <recommendedName>
        <fullName evidence="10">Kynurenine 3-monooxygenase</fullName>
        <ecNumber evidence="10">1.14.13.9</ecNumber>
    </recommendedName>
    <alternativeName>
        <fullName evidence="10">Kynurenine 3-hydroxylase</fullName>
    </alternativeName>
</protein>
<dbReference type="HAMAP" id="MF_01971">
    <property type="entry name" value="Kynurenine_monooxygenase"/>
    <property type="match status" value="1"/>
</dbReference>
<comment type="catalytic activity">
    <reaction evidence="9 10">
        <text>L-kynurenine + NADPH + O2 + H(+) = 3-hydroxy-L-kynurenine + NADP(+) + H2O</text>
        <dbReference type="Rhea" id="RHEA:20545"/>
        <dbReference type="ChEBI" id="CHEBI:15377"/>
        <dbReference type="ChEBI" id="CHEBI:15378"/>
        <dbReference type="ChEBI" id="CHEBI:15379"/>
        <dbReference type="ChEBI" id="CHEBI:57783"/>
        <dbReference type="ChEBI" id="CHEBI:57959"/>
        <dbReference type="ChEBI" id="CHEBI:58125"/>
        <dbReference type="ChEBI" id="CHEBI:58349"/>
        <dbReference type="EC" id="1.14.13.9"/>
    </reaction>
</comment>
<dbReference type="InterPro" id="IPR027545">
    <property type="entry name" value="Kynurenine_monooxygenase"/>
</dbReference>
<dbReference type="FunFam" id="3.50.50.60:FF:000129">
    <property type="entry name" value="Kynurenine 3-monooxygenase"/>
    <property type="match status" value="1"/>
</dbReference>
<keyword evidence="4 10" id="KW-0274">FAD</keyword>
<dbReference type="SUPFAM" id="SSF51905">
    <property type="entry name" value="FAD/NAD(P)-binding domain"/>
    <property type="match status" value="1"/>
</dbReference>
<evidence type="ECO:0000256" key="2">
    <source>
        <dbReference type="ARBA" id="ARBA00022630"/>
    </source>
</evidence>
<dbReference type="GO" id="GO:0071949">
    <property type="term" value="F:FAD binding"/>
    <property type="evidence" value="ECO:0007669"/>
    <property type="project" value="InterPro"/>
</dbReference>
<dbReference type="EC" id="1.14.13.9" evidence="10"/>
<gene>
    <name evidence="10" type="primary">KMO</name>
    <name evidence="13" type="ORF">BpHYR1_021272</name>
</gene>
<reference evidence="13 14" key="1">
    <citation type="journal article" date="2018" name="Sci. Rep.">
        <title>Genomic signatures of local adaptation to the degree of environmental predictability in rotifers.</title>
        <authorList>
            <person name="Franch-Gras L."/>
            <person name="Hahn C."/>
            <person name="Garcia-Roger E.M."/>
            <person name="Carmona M.J."/>
            <person name="Serra M."/>
            <person name="Gomez A."/>
        </authorList>
    </citation>
    <scope>NUCLEOTIDE SEQUENCE [LARGE SCALE GENOMIC DNA]</scope>
    <source>
        <strain evidence="13">HYR1</strain>
    </source>
</reference>